<reference evidence="1 2" key="1">
    <citation type="submission" date="2015-01" db="EMBL/GenBank/DDBJ databases">
        <title>Vibrio sp. C94 JCM 19241 whole genome shotgun sequence.</title>
        <authorList>
            <person name="Sawabe T."/>
            <person name="Meirelles P."/>
            <person name="Feng G."/>
            <person name="Sayaka M."/>
            <person name="Hattori M."/>
            <person name="Ohkuma M."/>
        </authorList>
    </citation>
    <scope>NUCLEOTIDE SEQUENCE [LARGE SCALE GENOMIC DNA]</scope>
    <source>
        <strain evidence="2">JCM 19241</strain>
    </source>
</reference>
<organism evidence="1 2">
    <name type="scientific">Vibrio ishigakensis</name>
    <dbReference type="NCBI Taxonomy" id="1481914"/>
    <lineage>
        <taxon>Bacteria</taxon>
        <taxon>Pseudomonadati</taxon>
        <taxon>Pseudomonadota</taxon>
        <taxon>Gammaproteobacteria</taxon>
        <taxon>Vibrionales</taxon>
        <taxon>Vibrionaceae</taxon>
        <taxon>Vibrio</taxon>
    </lineage>
</organism>
<sequence length="37" mass="4384">MFIKIKLAMFNFDNDLLKASFRVKNHRSGMARILTKK</sequence>
<dbReference type="Proteomes" id="UP000031666">
    <property type="component" value="Unassembled WGS sequence"/>
</dbReference>
<dbReference type="EMBL" id="BBSC01000013">
    <property type="protein sequence ID" value="GAM78331.1"/>
    <property type="molecule type" value="Genomic_DNA"/>
</dbReference>
<proteinExistence type="predicted"/>
<name>A0A0B8QIC5_9VIBR</name>
<dbReference type="AlphaFoldDB" id="A0A0B8QIC5"/>
<evidence type="ECO:0000313" key="2">
    <source>
        <dbReference type="Proteomes" id="UP000031666"/>
    </source>
</evidence>
<evidence type="ECO:0000313" key="1">
    <source>
        <dbReference type="EMBL" id="GAM78331.1"/>
    </source>
</evidence>
<gene>
    <name evidence="1" type="ORF">JCM19241_6162</name>
</gene>
<accession>A0A0B8QIC5</accession>
<dbReference type="STRING" id="1481914.JCM19241_6162"/>
<comment type="caution">
    <text evidence="1">The sequence shown here is derived from an EMBL/GenBank/DDBJ whole genome shotgun (WGS) entry which is preliminary data.</text>
</comment>
<protein>
    <submittedName>
        <fullName evidence="1">Uncharacterized protein</fullName>
    </submittedName>
</protein>
<reference evidence="1 2" key="2">
    <citation type="submission" date="2015-01" db="EMBL/GenBank/DDBJ databases">
        <authorList>
            <consortium name="NBRP consortium"/>
            <person name="Sawabe T."/>
            <person name="Meirelles P."/>
            <person name="Feng G."/>
            <person name="Sayaka M."/>
            <person name="Hattori M."/>
            <person name="Ohkuma M."/>
        </authorList>
    </citation>
    <scope>NUCLEOTIDE SEQUENCE [LARGE SCALE GENOMIC DNA]</scope>
    <source>
        <strain evidence="2">JCM 19241</strain>
    </source>
</reference>